<comment type="subcellular location">
    <subcellularLocation>
        <location evidence="3">Cytoplasm</location>
    </subcellularLocation>
    <subcellularLocation>
        <location evidence="2">Nucleus</location>
    </subcellularLocation>
</comment>
<dbReference type="InterPro" id="IPR048411">
    <property type="entry name" value="Htt_N_HEAT_rpt-1"/>
</dbReference>
<accession>A0A8J9ZR03</accession>
<dbReference type="InterPro" id="IPR048412">
    <property type="entry name" value="Htt_bridge"/>
</dbReference>
<dbReference type="SUPFAM" id="SSF48371">
    <property type="entry name" value="ARM repeat"/>
    <property type="match status" value="1"/>
</dbReference>
<dbReference type="Gene3D" id="1.25.10.10">
    <property type="entry name" value="Leucine-rich Repeat Variant"/>
    <property type="match status" value="1"/>
</dbReference>
<reference evidence="8" key="1">
    <citation type="submission" date="2022-01" db="EMBL/GenBank/DDBJ databases">
        <authorList>
            <person name="Braso-Vives M."/>
        </authorList>
    </citation>
    <scope>NUCLEOTIDE SEQUENCE</scope>
</reference>
<feature type="region of interest" description="Disordered" evidence="7">
    <location>
        <begin position="1078"/>
        <end position="1100"/>
    </location>
</feature>
<dbReference type="GO" id="GO:0005634">
    <property type="term" value="C:nucleus"/>
    <property type="evidence" value="ECO:0007669"/>
    <property type="project" value="UniProtKB-SubCell"/>
</dbReference>
<dbReference type="Pfam" id="PF20927">
    <property type="entry name" value="Htt_C-HEAT"/>
    <property type="match status" value="2"/>
</dbReference>
<evidence type="ECO:0000313" key="9">
    <source>
        <dbReference type="Proteomes" id="UP000838412"/>
    </source>
</evidence>
<comment type="function">
    <text evidence="1">May play a role in microtubule-mediated transport or vesicle function.</text>
</comment>
<dbReference type="PANTHER" id="PTHR10170">
    <property type="entry name" value="HUNTINGTON DISEASE PROTEIN"/>
    <property type="match status" value="1"/>
</dbReference>
<dbReference type="PANTHER" id="PTHR10170:SF10">
    <property type="entry name" value="HUNTINGTIN"/>
    <property type="match status" value="1"/>
</dbReference>
<evidence type="ECO:0000256" key="3">
    <source>
        <dbReference type="ARBA" id="ARBA00004496"/>
    </source>
</evidence>
<evidence type="ECO:0000256" key="4">
    <source>
        <dbReference type="ARBA" id="ARBA00007153"/>
    </source>
</evidence>
<proteinExistence type="inferred from homology"/>
<feature type="region of interest" description="Disordered" evidence="7">
    <location>
        <begin position="2129"/>
        <end position="2148"/>
    </location>
</feature>
<keyword evidence="6" id="KW-0539">Nucleus</keyword>
<sequence>MATTEKLLKAFESLKAFQQGNVTGEEAASSSQTAPVGQMSNLLTTTSPAEFTEVARDIVASLATGKKELAVGKKDRVAHLVTIADAMCASNFRTMAEFPKFLGISMEMFLSSCDDKESDVRMVADECLNRTVKMLLETNLGRLQVELYKEIKKNGAARSLRAALWRFAELSHLIRPQKCRPYVVNLLPCFNRICRRQEDSVQETLANSLKKTFPVLGSFTNDAEIKVLLKTFLPNLRSASAVTRRTAASCLVVFCQYSRKPCHFFCWLLTVLLGMVIPIQEDRKNHTLLGVLLCLRHLVPHLATLHDLEDDSLKGSFGVTKKDPELSINTEQLVQIFELVLHYSQHTDHNVVTASLETFQQLLRTPPPGLLPVLTRPGSITQSAIFKEGGQQRVGSSSQLSAAGVGEEDSGMEDDRSEVSSTATDDLPPIVKLNLDPSMQPMNLEQSAATVDLETLDSSTTESSGIGLLQTGGDGGIFNALEKVESLPSTPTTIEFPGSVQDFPEHAAADDVIVNADGGSYSNVEIGSVTVEDEFPSESEVSPVGIVSEFIKTHHRTDSNMSTGSQDAERPVVEEVTLPDEGSEVTASAERMTGDVGHYTDEEVPLIHCTRLLCSSFLLTGHEKGLVRDREVRVSVKALSLGCLGAIFNLHPRAFSIKLYRPSQDNQGPECRQLVRDILLFSNHGDPQLKGNTAVLVGNFIHSALTEARLKYDLWIQAICEEQGTPLLLLEFLVSCLQTCLTDQASVTCRMACVALKTCLVTLLQSSSGDLGLRLVLATLGQRDTSYWLGKVELLELLSQVDFKLVKYLEESFPFMRKGDHSYLGAMNCQQRLLEDIVLHLIGDDDYRVRHAATAALVRLVPRLFYPVDHPQHDPVVASAKGYSSAHLDQEGQQQAEEPYRPPPCTMWGYETSGLVSASLESSLSRVVSAIMRRLNSSTSKSLTFGCLHTLCQLSREFPVCQYTTAWCCVGITTFTPKDSSGRANLPRPGSRSRSLNGSLTSSMTSSMTSSITSTSSISSVSSQLSMEESITGSGGGPLPMVLSLLLSSWLPLDLAAHQDALLLAGNLLAGAASRSLKAPYDEEKPSGKEGVKEGGKEEEDGWHALQDRNLVPLAQQLLSHLARVVNVCSHVIEQVVPGPPAKTALPSLPNAPSLSPIKRKPKGKDGVDQGSATASPSKGSAKKGSDAGLPTEKEPDRPNKSNIGTFWQLPGYMKLYSVLKGAYSNYKVSLDPSATEKFTGLLKTVLDVLSQVLEIATFIDISKYVEELLSYLKSTVAMEPASTIQTVEQLLKALFGTNLASQWDGSQTAETSRKPGKATRLSSNMKPGLYHYCFTAPYTQFTQSLAAASFRNSQAEGEEGGGILSWFKHRSSDKKVSPAIAKLVKGDKTPIHNYIRLFEPLVIKSLKLYTVTSSVNLQRQVLHLLAQLVQLRVNYCLLDSDQIFIGFVIKQFEYIEAGQIRGSETLIPPIFHFLVLLSYERYHSKSIIVMPRIIQLCDGVMASGQKATNHAIPALQPIVHDLFVLRGNSKADQGKELDTQREVVVSMLVRLIHYPEVLEMLTIVLQQCHKESEDRWKKLSRQVIDMVLPMLARQQICLSTPSALNTLHGLFESVTPSSLRPLDMLLKTLFSPPTDLTSPDGFLRWSSMVLSVLRVLISQSKEEVIMARLQELGLSANIFTNNVIYRAKGRAVDLDGDAPFEEVPEEALGLFRKVLSAAMALPEESPTEAYYSVEQLNLFFQDMVPSHPTLVLQWCQILLLLNFNELSWWSEIMQTPKRSMKASSSGNSGGGGGGKKGKARTPDEVANRSAICCSEEVVRRGGLILFCDYVCQNLSDVEHMTWVIINHVKDLIELAQEPPVQDFISAIHRNSAASGLFLQAIHSRCEKLSKPCIVKSMLGCLEGIHLTQSGTLLTLLIDKFLQTPHHALARMCDSLACRRVEMILAQPVEDSRTQFPVEDVEKLQVFMRESGLALRHQRLASLLARFKAVITQQAVPPVEPAPSSHPLDAANINIASLSINKDLYVATVQDHCFRRDSNAQECALMLSKLDYSDVLTIMMTKEFHMRLLEDSISVGLQQSRVSSAHADVLNRTKGLKLGKAHHLLRASCITLLRHVSNVVNILPSQQQLVSPGNHHPGNHTSRSRTPPREKYRLKMEMLLADREWRHSVFHMAAGLTVYLLSLNKIPEQCQIPEDSFTDICRFSILVLEILCYLLYKGRTPSSQQLQTAVECCCSVLKNPQLFAIFVAQEHAHLVTTAVGSIHQVVKSVCISAGEKLSPVNLPETGEGKNVSEDQQRALLACRQMCELLQCLATTLSPGNTRLPQFLAAPLRNVVLNLARLPLVNSYARTPPIVWKMGWGASPGGETGTKLPELPFDFLQEREVLKDFIYRINAVGWTSRTQFEETWAGLLGILSALPITVPAESREEEIEKTQANVLAVRTITALVLDSTLHPQPGNPASSVYEYRPRSKPPSYINTRSGRKLAQVRHIVEKEIMAIAAERCDLCSHHPYFNMHEQQLLEGEGGLYSADAHRTLGFTDYGLGHVSYCHCFMRGRGAVQHRCAQDTGLHRLRSGTCELLSLFHEGEGGLYSADVHRTLGFTDYVLGHGEGGLYSADVHRTLGFTDYGLGHRGRGACTAQHRTLGFTDYGLGHVNYCHYFMRGRGARYSADIDVHRILDCTDYGLGHVSIKSIWSDNHILNQTPDTDEEPDFPDPEDGTSQPMVTTPRRFRGGLDIHSCLQFLVELYSQWMEPTAMPRTPVPLLCEVAKSILLISDLFTELRQYEWMFDSLLELNKIHPVEDEILLQYVVPGVCKAGAVMGMEGPVAERVSKLLESSLKSTHLPTKVGSVYGSLYILEAGPSEASKLLVPVLQDYLSKNIPPTAQCCIVHVEPHVLAMWATAFYLLEHYQEDLKESDFKSVMLQAAITTASGSEEVTPAPVYHAVVRGLERLLVTRVLTGHEAEPLVKLSVDRLCLPSPPRAIAALGLMLTCMYTGKDGGDLSSDTGSGQSEPTTPDNESLIVAMERVTVLFDRIRKGFPCEARVVARILPTFLDDFFPAQDIMNKVIGEFLSSQQPHPQLMAKVLYDVFHNLHERDQQQVVRDWVMLSLSNFTQRTPVAMATWSLTCFFLSASTNPWVCALLPHVVGRMGLMETVDRKLFCITALDFYKNQITEELDRRAFESIFQAASSSAPDGPYLQLIQLIH</sequence>
<feature type="region of interest" description="Disordered" evidence="7">
    <location>
        <begin position="1139"/>
        <end position="1203"/>
    </location>
</feature>
<dbReference type="InterPro" id="IPR028426">
    <property type="entry name" value="Huntingtin_fam"/>
</dbReference>
<feature type="compositionally biased region" description="Acidic residues" evidence="7">
    <location>
        <begin position="2704"/>
        <end position="2716"/>
    </location>
</feature>
<dbReference type="Proteomes" id="UP000838412">
    <property type="component" value="Chromosome 3"/>
</dbReference>
<dbReference type="InterPro" id="IPR011989">
    <property type="entry name" value="ARM-like"/>
</dbReference>
<gene>
    <name evidence="8" type="primary">HTT</name>
    <name evidence="8" type="ORF">BLAG_LOCUS16241</name>
</gene>
<dbReference type="InterPro" id="IPR048413">
    <property type="entry name" value="Htt_C-HEAT_rpt"/>
</dbReference>
<dbReference type="OrthoDB" id="10065698at2759"/>
<feature type="region of interest" description="Disordered" evidence="7">
    <location>
        <begin position="980"/>
        <end position="1012"/>
    </location>
</feature>
<feature type="compositionally biased region" description="Low complexity" evidence="7">
    <location>
        <begin position="999"/>
        <end position="1012"/>
    </location>
</feature>
<evidence type="ECO:0000256" key="1">
    <source>
        <dbReference type="ARBA" id="ARBA00002907"/>
    </source>
</evidence>
<evidence type="ECO:0000256" key="6">
    <source>
        <dbReference type="ARBA" id="ARBA00023242"/>
    </source>
</evidence>
<evidence type="ECO:0000313" key="8">
    <source>
        <dbReference type="EMBL" id="CAH1258796.1"/>
    </source>
</evidence>
<feature type="region of interest" description="Disordered" evidence="7">
    <location>
        <begin position="2702"/>
        <end position="2721"/>
    </location>
</feature>
<comment type="similarity">
    <text evidence="4">Belongs to the huntingtin family.</text>
</comment>
<keyword evidence="9" id="KW-1185">Reference proteome</keyword>
<dbReference type="PRINTS" id="PR00375">
    <property type="entry name" value="HUNTINGTIN"/>
</dbReference>
<dbReference type="InterPro" id="IPR000091">
    <property type="entry name" value="Huntingtin"/>
</dbReference>
<dbReference type="SMR" id="A0A8J9ZR03"/>
<dbReference type="InterPro" id="IPR024613">
    <property type="entry name" value="Huntingtin_N_HEAT_rpt-2"/>
</dbReference>
<dbReference type="Pfam" id="PF20925">
    <property type="entry name" value="Htt_bridge"/>
    <property type="match status" value="1"/>
</dbReference>
<dbReference type="InterPro" id="IPR016024">
    <property type="entry name" value="ARM-type_fold"/>
</dbReference>
<feature type="compositionally biased region" description="Low complexity" evidence="7">
    <location>
        <begin position="1145"/>
        <end position="1157"/>
    </location>
</feature>
<evidence type="ECO:0000256" key="5">
    <source>
        <dbReference type="ARBA" id="ARBA00022490"/>
    </source>
</evidence>
<keyword evidence="5" id="KW-0963">Cytoplasm</keyword>
<feature type="region of interest" description="Disordered" evidence="7">
    <location>
        <begin position="1780"/>
        <end position="1803"/>
    </location>
</feature>
<feature type="compositionally biased region" description="Basic and acidic residues" evidence="7">
    <location>
        <begin position="1080"/>
        <end position="1100"/>
    </location>
</feature>
<dbReference type="GO" id="GO:0005737">
    <property type="term" value="C:cytoplasm"/>
    <property type="evidence" value="ECO:0007669"/>
    <property type="project" value="UniProtKB-SubCell"/>
</dbReference>
<name>A0A8J9ZR03_BRALA</name>
<dbReference type="Pfam" id="PF20926">
    <property type="entry name" value="Htt_N-HEAT_1"/>
    <property type="match status" value="1"/>
</dbReference>
<organism evidence="8 9">
    <name type="scientific">Branchiostoma lanceolatum</name>
    <name type="common">Common lancelet</name>
    <name type="synonym">Amphioxus lanceolatum</name>
    <dbReference type="NCBI Taxonomy" id="7740"/>
    <lineage>
        <taxon>Eukaryota</taxon>
        <taxon>Metazoa</taxon>
        <taxon>Chordata</taxon>
        <taxon>Cephalochordata</taxon>
        <taxon>Leptocardii</taxon>
        <taxon>Amphioxiformes</taxon>
        <taxon>Branchiostomatidae</taxon>
        <taxon>Branchiostoma</taxon>
    </lineage>
</organism>
<feature type="region of interest" description="Disordered" evidence="7">
    <location>
        <begin position="386"/>
        <end position="430"/>
    </location>
</feature>
<feature type="compositionally biased region" description="Low complexity" evidence="7">
    <location>
        <begin position="1171"/>
        <end position="1180"/>
    </location>
</feature>
<evidence type="ECO:0000256" key="7">
    <source>
        <dbReference type="SAM" id="MobiDB-lite"/>
    </source>
</evidence>
<protein>
    <submittedName>
        <fullName evidence="8">HTT protein</fullName>
    </submittedName>
</protein>
<evidence type="ECO:0000256" key="2">
    <source>
        <dbReference type="ARBA" id="ARBA00004123"/>
    </source>
</evidence>
<dbReference type="Pfam" id="PF12372">
    <property type="entry name" value="Htt_N-HEAT"/>
    <property type="match status" value="1"/>
</dbReference>
<dbReference type="EMBL" id="OV696688">
    <property type="protein sequence ID" value="CAH1258796.1"/>
    <property type="molecule type" value="Genomic_DNA"/>
</dbReference>